<organism evidence="1 2">
    <name type="scientific">Paraglaciecola algarum</name>
    <dbReference type="NCBI Taxonomy" id="3050085"/>
    <lineage>
        <taxon>Bacteria</taxon>
        <taxon>Pseudomonadati</taxon>
        <taxon>Pseudomonadota</taxon>
        <taxon>Gammaproteobacteria</taxon>
        <taxon>Alteromonadales</taxon>
        <taxon>Alteromonadaceae</taxon>
        <taxon>Paraglaciecola</taxon>
    </lineage>
</organism>
<sequence length="204" mass="23170">MYQIIKAKYLQNNLVQLCLILSSMLLVNPVWADSLYSKKQKQFFHNRVLQFDIAENGSRFAFDQEPVDEDGMPAYGGEFITEGYLYPYGFLNNQEGVNPDGSPTYPDQVLGRWICRGWHIGQGAKTETGPWVITNQYFDLGEKYGQLSLTTEGYELVDQNVSITRAITGGTGKYSRTRGDSSQQLLGFNESLGVNIRVRLRPYR</sequence>
<keyword evidence="2" id="KW-1185">Reference proteome</keyword>
<gene>
    <name evidence="1" type="ORF">L0668_11270</name>
</gene>
<reference evidence="1 2" key="1">
    <citation type="submission" date="2022-01" db="EMBL/GenBank/DDBJ databases">
        <title>Paraglaciecola sp. G1-23.</title>
        <authorList>
            <person name="Jin M.S."/>
            <person name="Han D.M."/>
            <person name="Kim H.M."/>
            <person name="Jeon C.O."/>
        </authorList>
    </citation>
    <scope>NUCLEOTIDE SEQUENCE [LARGE SCALE GENOMIC DNA]</scope>
    <source>
        <strain evidence="1 2">G1-23</strain>
    </source>
</reference>
<protein>
    <submittedName>
        <fullName evidence="1">Uncharacterized protein</fullName>
    </submittedName>
</protein>
<dbReference type="EMBL" id="JAKGAS010000005">
    <property type="protein sequence ID" value="MCF2948689.1"/>
    <property type="molecule type" value="Genomic_DNA"/>
</dbReference>
<proteinExistence type="predicted"/>
<evidence type="ECO:0000313" key="2">
    <source>
        <dbReference type="Proteomes" id="UP001521137"/>
    </source>
</evidence>
<name>A0ABS9D6Z5_9ALTE</name>
<evidence type="ECO:0000313" key="1">
    <source>
        <dbReference type="EMBL" id="MCF2948689.1"/>
    </source>
</evidence>
<dbReference type="Proteomes" id="UP001521137">
    <property type="component" value="Unassembled WGS sequence"/>
</dbReference>
<dbReference type="RefSeq" id="WP_235312648.1">
    <property type="nucleotide sequence ID" value="NZ_JAKGAS010000005.1"/>
</dbReference>
<comment type="caution">
    <text evidence="1">The sequence shown here is derived from an EMBL/GenBank/DDBJ whole genome shotgun (WGS) entry which is preliminary data.</text>
</comment>
<accession>A0ABS9D6Z5</accession>